<feature type="non-terminal residue" evidence="1">
    <location>
        <position position="1"/>
    </location>
</feature>
<protein>
    <submittedName>
        <fullName evidence="1">Uncharacterized protein</fullName>
    </submittedName>
</protein>
<sequence length="82" mass="9346">SECSRCENPFENFNAKFSTNWNQCSEFNCGANSRMIFEFYDSKQKTSLMTPCVSTKTKLPHGNGKKHIFNQSLLVRNISASD</sequence>
<accession>A0AAV5S8M5</accession>
<gene>
    <name evidence="1" type="ORF">PENTCL1PPCAC_702</name>
</gene>
<proteinExistence type="predicted"/>
<organism evidence="1 2">
    <name type="scientific">Pristionchus entomophagus</name>
    <dbReference type="NCBI Taxonomy" id="358040"/>
    <lineage>
        <taxon>Eukaryota</taxon>
        <taxon>Metazoa</taxon>
        <taxon>Ecdysozoa</taxon>
        <taxon>Nematoda</taxon>
        <taxon>Chromadorea</taxon>
        <taxon>Rhabditida</taxon>
        <taxon>Rhabditina</taxon>
        <taxon>Diplogasteromorpha</taxon>
        <taxon>Diplogasteroidea</taxon>
        <taxon>Neodiplogasteridae</taxon>
        <taxon>Pristionchus</taxon>
    </lineage>
</organism>
<keyword evidence="2" id="KW-1185">Reference proteome</keyword>
<comment type="caution">
    <text evidence="1">The sequence shown here is derived from an EMBL/GenBank/DDBJ whole genome shotgun (WGS) entry which is preliminary data.</text>
</comment>
<dbReference type="AlphaFoldDB" id="A0AAV5S8M5"/>
<name>A0AAV5S8M5_9BILA</name>
<dbReference type="EMBL" id="BTSX01000001">
    <property type="protein sequence ID" value="GMS78527.1"/>
    <property type="molecule type" value="Genomic_DNA"/>
</dbReference>
<evidence type="ECO:0000313" key="1">
    <source>
        <dbReference type="EMBL" id="GMS78527.1"/>
    </source>
</evidence>
<dbReference type="Proteomes" id="UP001432027">
    <property type="component" value="Unassembled WGS sequence"/>
</dbReference>
<evidence type="ECO:0000313" key="2">
    <source>
        <dbReference type="Proteomes" id="UP001432027"/>
    </source>
</evidence>
<reference evidence="1" key="1">
    <citation type="submission" date="2023-10" db="EMBL/GenBank/DDBJ databases">
        <title>Genome assembly of Pristionchus species.</title>
        <authorList>
            <person name="Yoshida K."/>
            <person name="Sommer R.J."/>
        </authorList>
    </citation>
    <scope>NUCLEOTIDE SEQUENCE</scope>
    <source>
        <strain evidence="1">RS0144</strain>
    </source>
</reference>